<reference evidence="2" key="1">
    <citation type="submission" date="2017-03" db="EMBL/GenBank/DDBJ databases">
        <title>Genomes of endolithic fungi from Antarctica.</title>
        <authorList>
            <person name="Coleine C."/>
            <person name="Masonjones S."/>
            <person name="Stajich J.E."/>
        </authorList>
    </citation>
    <scope>NUCLEOTIDE SEQUENCE [LARGE SCALE GENOMIC DNA]</scope>
    <source>
        <strain evidence="2">CCFEE 5527</strain>
    </source>
</reference>
<dbReference type="EMBL" id="NAJO01000001">
    <property type="protein sequence ID" value="OQO15102.1"/>
    <property type="molecule type" value="Genomic_DNA"/>
</dbReference>
<dbReference type="Proteomes" id="UP000192596">
    <property type="component" value="Unassembled WGS sequence"/>
</dbReference>
<organism evidence="1 2">
    <name type="scientific">Cryoendolithus antarcticus</name>
    <dbReference type="NCBI Taxonomy" id="1507870"/>
    <lineage>
        <taxon>Eukaryota</taxon>
        <taxon>Fungi</taxon>
        <taxon>Dikarya</taxon>
        <taxon>Ascomycota</taxon>
        <taxon>Pezizomycotina</taxon>
        <taxon>Dothideomycetes</taxon>
        <taxon>Dothideomycetidae</taxon>
        <taxon>Cladosporiales</taxon>
        <taxon>Cladosporiaceae</taxon>
        <taxon>Cryoendolithus</taxon>
    </lineage>
</organism>
<dbReference type="OrthoDB" id="5243686at2759"/>
<evidence type="ECO:0000313" key="2">
    <source>
        <dbReference type="Proteomes" id="UP000192596"/>
    </source>
</evidence>
<dbReference type="AlphaFoldDB" id="A0A1V8TV94"/>
<gene>
    <name evidence="1" type="ORF">B0A48_00484</name>
</gene>
<evidence type="ECO:0000313" key="1">
    <source>
        <dbReference type="EMBL" id="OQO15102.1"/>
    </source>
</evidence>
<comment type="caution">
    <text evidence="1">The sequence shown here is derived from an EMBL/GenBank/DDBJ whole genome shotgun (WGS) entry which is preliminary data.</text>
</comment>
<dbReference type="STRING" id="1507870.A0A1V8TV94"/>
<protein>
    <submittedName>
        <fullName evidence="1">Uncharacterized protein</fullName>
    </submittedName>
</protein>
<keyword evidence="2" id="KW-1185">Reference proteome</keyword>
<sequence>MSFEYYFRMKGLHANDNGHERQVDGDWRPPRGQGKNTYKDWPGWSDYALFYHDSGATIRVSGTPESLQLKPYGTCSMYFNKANIWVVNCDATQRIIHDGNDNDTSDRSQASLPRNATNDWSHIHFKTVEADVDRPRTISYVTYDAAEEKLIYQHHGQEWAKKLFPDRYSQMGERSLGADPHSGGLVGDLPILLGLVALSVDPRGMQDRIPGIICGPPWKLPDNQERRVGWDAKRGVLVEVWTKDVEQQTVETVRQYEHGGFGKIFK</sequence>
<dbReference type="InParanoid" id="A0A1V8TV94"/>
<name>A0A1V8TV94_9PEZI</name>
<proteinExistence type="predicted"/>
<accession>A0A1V8TV94</accession>